<dbReference type="Gene3D" id="2.60.120.40">
    <property type="match status" value="1"/>
</dbReference>
<feature type="chain" id="PRO_5018617402" evidence="5">
    <location>
        <begin position="18"/>
        <end position="247"/>
    </location>
</feature>
<dbReference type="PANTHER" id="PTHR22923">
    <property type="entry name" value="CEREBELLIN-RELATED"/>
    <property type="match status" value="1"/>
</dbReference>
<dbReference type="PRINTS" id="PR00007">
    <property type="entry name" value="COMPLEMNTC1Q"/>
</dbReference>
<dbReference type="SUPFAM" id="SSF49842">
    <property type="entry name" value="TNF-like"/>
    <property type="match status" value="1"/>
</dbReference>
<dbReference type="PANTHER" id="PTHR22923:SF111">
    <property type="entry name" value="C1Q AND TNF-RELATED 6A-RELATED"/>
    <property type="match status" value="1"/>
</dbReference>
<dbReference type="CTD" id="565113"/>
<proteinExistence type="predicted"/>
<dbReference type="InterPro" id="IPR050822">
    <property type="entry name" value="Cerebellin_Synaptic_Org"/>
</dbReference>
<reference evidence="7" key="1">
    <citation type="submission" date="2025-08" db="UniProtKB">
        <authorList>
            <consortium name="Ensembl"/>
        </authorList>
    </citation>
    <scope>IDENTIFICATION</scope>
</reference>
<feature type="compositionally biased region" description="Basic and acidic residues" evidence="4">
    <location>
        <begin position="66"/>
        <end position="76"/>
    </location>
</feature>
<dbReference type="AlphaFoldDB" id="A0A3Q2Z3T7"/>
<dbReference type="Proteomes" id="UP000264820">
    <property type="component" value="Unplaced"/>
</dbReference>
<feature type="region of interest" description="Disordered" evidence="4">
    <location>
        <begin position="66"/>
        <end position="105"/>
    </location>
</feature>
<keyword evidence="8" id="KW-1185">Reference proteome</keyword>
<dbReference type="Ensembl" id="ENSHCOT00000005593.1">
    <property type="protein sequence ID" value="ENSHCOP00000020672.1"/>
    <property type="gene ID" value="ENSHCOG00000000207.1"/>
</dbReference>
<dbReference type="KEGG" id="hcq:109520286"/>
<evidence type="ECO:0000256" key="2">
    <source>
        <dbReference type="ARBA" id="ARBA00022525"/>
    </source>
</evidence>
<feature type="domain" description="C1q" evidence="6">
    <location>
        <begin position="108"/>
        <end position="247"/>
    </location>
</feature>
<accession>A0A3Q2Z3T7</accession>
<dbReference type="Pfam" id="PF00386">
    <property type="entry name" value="C1q"/>
    <property type="match status" value="1"/>
</dbReference>
<evidence type="ECO:0000313" key="8">
    <source>
        <dbReference type="Proteomes" id="UP000264820"/>
    </source>
</evidence>
<evidence type="ECO:0000256" key="1">
    <source>
        <dbReference type="ARBA" id="ARBA00004613"/>
    </source>
</evidence>
<dbReference type="Pfam" id="PF01391">
    <property type="entry name" value="Collagen"/>
    <property type="match status" value="1"/>
</dbReference>
<dbReference type="InterPro" id="IPR008160">
    <property type="entry name" value="Collagen"/>
</dbReference>
<dbReference type="InterPro" id="IPR008983">
    <property type="entry name" value="Tumour_necrosis_fac-like_dom"/>
</dbReference>
<dbReference type="RefSeq" id="XP_019732967.1">
    <property type="nucleotide sequence ID" value="XM_019877408.1"/>
</dbReference>
<dbReference type="SMART" id="SM00110">
    <property type="entry name" value="C1Q"/>
    <property type="match status" value="1"/>
</dbReference>
<organism evidence="7 8">
    <name type="scientific">Hippocampus comes</name>
    <name type="common">Tiger tail seahorse</name>
    <dbReference type="NCBI Taxonomy" id="109280"/>
    <lineage>
        <taxon>Eukaryota</taxon>
        <taxon>Metazoa</taxon>
        <taxon>Chordata</taxon>
        <taxon>Craniata</taxon>
        <taxon>Vertebrata</taxon>
        <taxon>Euteleostomi</taxon>
        <taxon>Actinopterygii</taxon>
        <taxon>Neopterygii</taxon>
        <taxon>Teleostei</taxon>
        <taxon>Neoteleostei</taxon>
        <taxon>Acanthomorphata</taxon>
        <taxon>Syngnathiaria</taxon>
        <taxon>Syngnathiformes</taxon>
        <taxon>Syngnathoidei</taxon>
        <taxon>Syngnathidae</taxon>
        <taxon>Hippocampus</taxon>
    </lineage>
</organism>
<evidence type="ECO:0000256" key="4">
    <source>
        <dbReference type="SAM" id="MobiDB-lite"/>
    </source>
</evidence>
<evidence type="ECO:0000256" key="5">
    <source>
        <dbReference type="SAM" id="SignalP"/>
    </source>
</evidence>
<sequence>MLGVLLSLSFVHLVTQAAPPTGSPVPCKRCCDDLQPAEDSAAPPAAGGYNQVPQVRAYINMTILKGDKGDRGERGTPGKTGPEGPPGAIGPMGSKGSKGQAGLPGDPCKVQHAAFSVGRRKSLHSLEAYQALIFDTVFVNLDNHFNMFSGKFVCHTPGIYFFNVNIHTWNFKETYLHIMRNEAEQAIVYAQPSDRSIMQSQSLMLDLNVNDEVWVRLYKRERENAIYSDDVDIYVTFNGHLIKASSE</sequence>
<dbReference type="OrthoDB" id="6138508at2759"/>
<evidence type="ECO:0000259" key="6">
    <source>
        <dbReference type="PROSITE" id="PS50871"/>
    </source>
</evidence>
<dbReference type="OMA" id="GPCQTRF"/>
<dbReference type="InterPro" id="IPR001073">
    <property type="entry name" value="C1q_dom"/>
</dbReference>
<evidence type="ECO:0000256" key="3">
    <source>
        <dbReference type="ARBA" id="ARBA00022729"/>
    </source>
</evidence>
<protein>
    <submittedName>
        <fullName evidence="7">C1q and TNF related 6a</fullName>
    </submittedName>
</protein>
<evidence type="ECO:0000313" key="7">
    <source>
        <dbReference type="Ensembl" id="ENSHCOP00000020672.1"/>
    </source>
</evidence>
<dbReference type="STRING" id="109280.ENSHCOP00000020672"/>
<dbReference type="RefSeq" id="XP_019732966.1">
    <property type="nucleotide sequence ID" value="XM_019877407.1"/>
</dbReference>
<dbReference type="GeneTree" id="ENSGT00940000160396"/>
<keyword evidence="3 5" id="KW-0732">Signal</keyword>
<comment type="subcellular location">
    <subcellularLocation>
        <location evidence="1">Secreted</location>
    </subcellularLocation>
</comment>
<name>A0A3Q2Z3T7_HIPCM</name>
<dbReference type="GeneID" id="109520286"/>
<feature type="signal peptide" evidence="5">
    <location>
        <begin position="1"/>
        <end position="17"/>
    </location>
</feature>
<reference evidence="7" key="2">
    <citation type="submission" date="2025-09" db="UniProtKB">
        <authorList>
            <consortium name="Ensembl"/>
        </authorList>
    </citation>
    <scope>IDENTIFICATION</scope>
</reference>
<dbReference type="PROSITE" id="PS50871">
    <property type="entry name" value="C1Q"/>
    <property type="match status" value="1"/>
</dbReference>
<dbReference type="GO" id="GO:0005615">
    <property type="term" value="C:extracellular space"/>
    <property type="evidence" value="ECO:0007669"/>
    <property type="project" value="TreeGrafter"/>
</dbReference>
<keyword evidence="2" id="KW-0964">Secreted</keyword>
<dbReference type="FunFam" id="2.60.120.40:FF:000029">
    <property type="entry name" value="Complement C1q tumor necrosis factor-related protein 1"/>
    <property type="match status" value="1"/>
</dbReference>